<comment type="cofactor">
    <cofactor evidence="1">
        <name>pyridoxal 5'-phosphate</name>
        <dbReference type="ChEBI" id="CHEBI:597326"/>
    </cofactor>
</comment>
<dbReference type="Proteomes" id="UP000182800">
    <property type="component" value="Unassembled WGS sequence"/>
</dbReference>
<protein>
    <submittedName>
        <fullName evidence="4">Pyridoxal-phosphate dependent enzyme</fullName>
    </submittedName>
</protein>
<reference evidence="4 5" key="1">
    <citation type="submission" date="2016-08" db="EMBL/GenBank/DDBJ databases">
        <authorList>
            <person name="Varghese N."/>
            <person name="Submissions Spin"/>
        </authorList>
    </citation>
    <scope>NUCLEOTIDE SEQUENCE [LARGE SCALE GENOMIC DNA]</scope>
    <source>
        <strain evidence="4 5">HL-109</strain>
    </source>
</reference>
<evidence type="ECO:0000256" key="1">
    <source>
        <dbReference type="ARBA" id="ARBA00001933"/>
    </source>
</evidence>
<dbReference type="SUPFAM" id="SSF53686">
    <property type="entry name" value="Tryptophan synthase beta subunit-like PLP-dependent enzymes"/>
    <property type="match status" value="1"/>
</dbReference>
<name>A0ABY0KDL8_9HYPH</name>
<sequence length="156" mass="16214">MQDSFANPWRGSGIAVDAPFPLDDAGDVARLLAACPAHAPTPLHEVPALATRAGVAQIFLKDERARMGLGSFKALGAAHAIARAASQNVQDNDWAHALSGWIYVTASAGQSRALGRCRCASVRGAGGDLSRTQRARGLRRTACGEGGAGGARRRDL</sequence>
<dbReference type="InterPro" id="IPR036052">
    <property type="entry name" value="TrpB-like_PALP_sf"/>
</dbReference>
<organism evidence="4 5">
    <name type="scientific">Saliniramus fredricksonii</name>
    <dbReference type="NCBI Taxonomy" id="1653334"/>
    <lineage>
        <taxon>Bacteria</taxon>
        <taxon>Pseudomonadati</taxon>
        <taxon>Pseudomonadota</taxon>
        <taxon>Alphaproteobacteria</taxon>
        <taxon>Hyphomicrobiales</taxon>
        <taxon>Salinarimonadaceae</taxon>
        <taxon>Saliniramus</taxon>
    </lineage>
</organism>
<dbReference type="EMBL" id="FMBM01000003">
    <property type="protein sequence ID" value="SCC82487.1"/>
    <property type="molecule type" value="Genomic_DNA"/>
</dbReference>
<evidence type="ECO:0000256" key="2">
    <source>
        <dbReference type="ARBA" id="ARBA00022898"/>
    </source>
</evidence>
<keyword evidence="2" id="KW-0663">Pyridoxal phosphate</keyword>
<dbReference type="PANTHER" id="PTHR42937:SF1">
    <property type="entry name" value="DIAMINOPROPIONATE AMMONIA-LYASE"/>
    <property type="match status" value="1"/>
</dbReference>
<accession>A0ABY0KDL8</accession>
<comment type="caution">
    <text evidence="4">The sequence shown here is derived from an EMBL/GenBank/DDBJ whole genome shotgun (WGS) entry which is preliminary data.</text>
</comment>
<evidence type="ECO:0000313" key="5">
    <source>
        <dbReference type="Proteomes" id="UP000182800"/>
    </source>
</evidence>
<dbReference type="Pfam" id="PF00291">
    <property type="entry name" value="PALP"/>
    <property type="match status" value="1"/>
</dbReference>
<evidence type="ECO:0000259" key="3">
    <source>
        <dbReference type="Pfam" id="PF00291"/>
    </source>
</evidence>
<gene>
    <name evidence="4" type="ORF">GA0071312_3483</name>
</gene>
<feature type="domain" description="Tryptophan synthase beta chain-like PALP" evidence="3">
    <location>
        <begin position="37"/>
        <end position="107"/>
    </location>
</feature>
<evidence type="ECO:0000313" key="4">
    <source>
        <dbReference type="EMBL" id="SCC82487.1"/>
    </source>
</evidence>
<dbReference type="InterPro" id="IPR001926">
    <property type="entry name" value="TrpB-like_PALP"/>
</dbReference>
<dbReference type="PANTHER" id="PTHR42937">
    <property type="match status" value="1"/>
</dbReference>
<dbReference type="Gene3D" id="3.40.50.1100">
    <property type="match status" value="1"/>
</dbReference>
<keyword evidence="5" id="KW-1185">Reference proteome</keyword>
<proteinExistence type="predicted"/>